<dbReference type="Proteomes" id="UP000193642">
    <property type="component" value="Unassembled WGS sequence"/>
</dbReference>
<name>A0A1Y2CEW1_9FUNG</name>
<dbReference type="EMBL" id="MCGO01000019">
    <property type="protein sequence ID" value="ORY45579.1"/>
    <property type="molecule type" value="Genomic_DNA"/>
</dbReference>
<protein>
    <submittedName>
        <fullName evidence="2">Uncharacterized protein</fullName>
    </submittedName>
</protein>
<feature type="compositionally biased region" description="Polar residues" evidence="1">
    <location>
        <begin position="7"/>
        <end position="19"/>
    </location>
</feature>
<reference evidence="2 3" key="1">
    <citation type="submission" date="2016-07" db="EMBL/GenBank/DDBJ databases">
        <title>Pervasive Adenine N6-methylation of Active Genes in Fungi.</title>
        <authorList>
            <consortium name="DOE Joint Genome Institute"/>
            <person name="Mondo S.J."/>
            <person name="Dannebaum R.O."/>
            <person name="Kuo R.C."/>
            <person name="Labutti K."/>
            <person name="Haridas S."/>
            <person name="Kuo A."/>
            <person name="Salamov A."/>
            <person name="Ahrendt S.R."/>
            <person name="Lipzen A."/>
            <person name="Sullivan W."/>
            <person name="Andreopoulos W.B."/>
            <person name="Clum A."/>
            <person name="Lindquist E."/>
            <person name="Daum C."/>
            <person name="Ramamoorthy G.K."/>
            <person name="Gryganskyi A."/>
            <person name="Culley D."/>
            <person name="Magnuson J.K."/>
            <person name="James T.Y."/>
            <person name="O'Malley M.A."/>
            <person name="Stajich J.E."/>
            <person name="Spatafora J.W."/>
            <person name="Visel A."/>
            <person name="Grigoriev I.V."/>
        </authorList>
    </citation>
    <scope>NUCLEOTIDE SEQUENCE [LARGE SCALE GENOMIC DNA]</scope>
    <source>
        <strain evidence="2 3">JEL800</strain>
    </source>
</reference>
<accession>A0A1Y2CEW1</accession>
<dbReference type="SUPFAM" id="SSF52540">
    <property type="entry name" value="P-loop containing nucleoside triphosphate hydrolases"/>
    <property type="match status" value="1"/>
</dbReference>
<dbReference type="InterPro" id="IPR027417">
    <property type="entry name" value="P-loop_NTPase"/>
</dbReference>
<evidence type="ECO:0000313" key="3">
    <source>
        <dbReference type="Proteomes" id="UP000193642"/>
    </source>
</evidence>
<gene>
    <name evidence="2" type="ORF">BCR33DRAFT_784344</name>
</gene>
<comment type="caution">
    <text evidence="2">The sequence shown here is derived from an EMBL/GenBank/DDBJ whole genome shotgun (WGS) entry which is preliminary data.</text>
</comment>
<sequence length="509" mass="56959">MSEGTEMDQQTPGTASTQPPLLLEEDIDTACAMDATVMPEVFRGVYTELAETNVNHGNPWMYFVCTVPLVFWSLCNSAVRITPTWKPVTMISIEIVGPPGTGKSTMIKEATRTFAKARRVIKIANGLKRLPNSFDMDAAHITFELSDVPINMLALEFRNQNNHALKFMDELGQFWEKAKDRAHASQYCSLIDCLPLTLPSTRQSSQIESEPLSQLEYSRFAMFGATTTKSKVNYTSKAPIVDSGLLYRFHTYLLDPKAFLPFNMDTARKTYPQNIIPLMISTIYLLFRDTLVPGGEQFEFRIQEGAAFEKLVFDIQQKEGILRDTKNYSEHYRELASKHKQSLAVYSVAVHVVTCFFQLCAQRFNIVEGDPTEKGFWGDIDLWDNAQLARKAIELAKHMSSPTMRNRLSEVSLESLNGAATLVNATTNSMLHLLSLSNCSTGYKPKSSESVAAKNLSGKKVKAKARKYVPSPLQPTRSFDQAGEGKLAISKRTCRSVKTLDYAEDGDSE</sequence>
<organism evidence="2 3">
    <name type="scientific">Rhizoclosmatium globosum</name>
    <dbReference type="NCBI Taxonomy" id="329046"/>
    <lineage>
        <taxon>Eukaryota</taxon>
        <taxon>Fungi</taxon>
        <taxon>Fungi incertae sedis</taxon>
        <taxon>Chytridiomycota</taxon>
        <taxon>Chytridiomycota incertae sedis</taxon>
        <taxon>Chytridiomycetes</taxon>
        <taxon>Chytridiales</taxon>
        <taxon>Chytriomycetaceae</taxon>
        <taxon>Rhizoclosmatium</taxon>
    </lineage>
</organism>
<evidence type="ECO:0000313" key="2">
    <source>
        <dbReference type="EMBL" id="ORY45579.1"/>
    </source>
</evidence>
<proteinExistence type="predicted"/>
<feature type="region of interest" description="Disordered" evidence="1">
    <location>
        <begin position="466"/>
        <end position="485"/>
    </location>
</feature>
<dbReference type="AlphaFoldDB" id="A0A1Y2CEW1"/>
<evidence type="ECO:0000256" key="1">
    <source>
        <dbReference type="SAM" id="MobiDB-lite"/>
    </source>
</evidence>
<keyword evidence="3" id="KW-1185">Reference proteome</keyword>
<feature type="region of interest" description="Disordered" evidence="1">
    <location>
        <begin position="1"/>
        <end position="21"/>
    </location>
</feature>